<dbReference type="EMBL" id="PVNK01000286">
    <property type="protein sequence ID" value="PRP90300.1"/>
    <property type="molecule type" value="Genomic_DNA"/>
</dbReference>
<dbReference type="RefSeq" id="WP_106395747.1">
    <property type="nucleotide sequence ID" value="NZ_PVNK01000286.1"/>
</dbReference>
<comment type="caution">
    <text evidence="1">The sequence shown here is derived from an EMBL/GenBank/DDBJ whole genome shotgun (WGS) entry which is preliminary data.</text>
</comment>
<reference evidence="1 2" key="1">
    <citation type="submission" date="2018-03" db="EMBL/GenBank/DDBJ databases">
        <title>Draft Genome Sequences of the Obligatory Marine Myxobacteria Enhygromyxa salina SWB005.</title>
        <authorList>
            <person name="Poehlein A."/>
            <person name="Moghaddam J.A."/>
            <person name="Harms H."/>
            <person name="Alanjari M."/>
            <person name="Koenig G.M."/>
            <person name="Daniel R."/>
            <person name="Schaeberle T.F."/>
        </authorList>
    </citation>
    <scope>NUCLEOTIDE SEQUENCE [LARGE SCALE GENOMIC DNA]</scope>
    <source>
        <strain evidence="1 2">SWB005</strain>
    </source>
</reference>
<sequence length="384" mass="40855">MSAASPDTVTELEDRLATLAERGVKIIDPRQTFVGPEVELGNIYAGVTLHPGTRLQGARCFLGPGVEVGREGPAVVVDSALGSGASIASGYVEGAALLGGARLGANAHVRPGTLLEEQASTAHCVGLKHTLLLSFVTLGSVINFCDCLMAGGTSRSDHSEVGSGFIHFNFTPWGERGDKATPSLIGDVVRGVFLRENRVFLGGLGGVVGPAQVGYGSVVAAGQVVRRDVDDGSFVLRETRAVERQLRPAWRDRLQPRLRKNIAYIAQLFALRQWYREVRLARLAPDDVDRTPVAAGAAVIELAIAERRKQLARFVEERGGQAPSFELGELPRCPWALTPGGPDHVEWVQGLSDTQLEAGRAWLAEIVARVVAQADAVKPAPSPG</sequence>
<gene>
    <name evidence="1" type="primary">glmU_2</name>
    <name evidence="1" type="ORF">ENSA5_65960</name>
</gene>
<organism evidence="1 2">
    <name type="scientific">Enhygromyxa salina</name>
    <dbReference type="NCBI Taxonomy" id="215803"/>
    <lineage>
        <taxon>Bacteria</taxon>
        <taxon>Pseudomonadati</taxon>
        <taxon>Myxococcota</taxon>
        <taxon>Polyangia</taxon>
        <taxon>Nannocystales</taxon>
        <taxon>Nannocystaceae</taxon>
        <taxon>Enhygromyxa</taxon>
    </lineage>
</organism>
<accession>A0A2S9XBX1</accession>
<proteinExistence type="predicted"/>
<keyword evidence="2" id="KW-1185">Reference proteome</keyword>
<evidence type="ECO:0000313" key="1">
    <source>
        <dbReference type="EMBL" id="PRP90300.1"/>
    </source>
</evidence>
<dbReference type="InterPro" id="IPR011004">
    <property type="entry name" value="Trimer_LpxA-like_sf"/>
</dbReference>
<protein>
    <submittedName>
        <fullName evidence="1">Bifunctional protein GlmU</fullName>
    </submittedName>
</protein>
<dbReference type="AlphaFoldDB" id="A0A2S9XBX1"/>
<dbReference type="SUPFAM" id="SSF51161">
    <property type="entry name" value="Trimeric LpxA-like enzymes"/>
    <property type="match status" value="1"/>
</dbReference>
<evidence type="ECO:0000313" key="2">
    <source>
        <dbReference type="Proteomes" id="UP000237968"/>
    </source>
</evidence>
<dbReference type="Proteomes" id="UP000237968">
    <property type="component" value="Unassembled WGS sequence"/>
</dbReference>
<dbReference type="Gene3D" id="2.160.10.10">
    <property type="entry name" value="Hexapeptide repeat proteins"/>
    <property type="match status" value="1"/>
</dbReference>
<name>A0A2S9XBX1_9BACT</name>